<keyword evidence="3" id="KW-1185">Reference proteome</keyword>
<protein>
    <submittedName>
        <fullName evidence="2">Uncharacterized protein</fullName>
    </submittedName>
</protein>
<comment type="caution">
    <text evidence="2">The sequence shown here is derived from an EMBL/GenBank/DDBJ whole genome shotgun (WGS) entry which is preliminary data.</text>
</comment>
<gene>
    <name evidence="2" type="ORF">L3X38_009943</name>
</gene>
<feature type="compositionally biased region" description="Polar residues" evidence="1">
    <location>
        <begin position="28"/>
        <end position="39"/>
    </location>
</feature>
<reference evidence="2 3" key="1">
    <citation type="journal article" date="2022" name="G3 (Bethesda)">
        <title>Whole-genome sequence and methylome profiling of the almond [Prunus dulcis (Mill.) D.A. Webb] cultivar 'Nonpareil'.</title>
        <authorList>
            <person name="D'Amico-Willman K.M."/>
            <person name="Ouma W.Z."/>
            <person name="Meulia T."/>
            <person name="Sideli G.M."/>
            <person name="Gradziel T.M."/>
            <person name="Fresnedo-Ramirez J."/>
        </authorList>
    </citation>
    <scope>NUCLEOTIDE SEQUENCE [LARGE SCALE GENOMIC DNA]</scope>
    <source>
        <strain evidence="2">Clone GOH B32 T37-40</strain>
    </source>
</reference>
<proteinExistence type="predicted"/>
<feature type="region of interest" description="Disordered" evidence="1">
    <location>
        <begin position="1"/>
        <end position="39"/>
    </location>
</feature>
<accession>A0AAD4ZEB0</accession>
<dbReference type="EMBL" id="JAJFAZ020000002">
    <property type="protein sequence ID" value="KAI5342068.1"/>
    <property type="molecule type" value="Genomic_DNA"/>
</dbReference>
<organism evidence="2 3">
    <name type="scientific">Prunus dulcis</name>
    <name type="common">Almond</name>
    <name type="synonym">Amygdalus dulcis</name>
    <dbReference type="NCBI Taxonomy" id="3755"/>
    <lineage>
        <taxon>Eukaryota</taxon>
        <taxon>Viridiplantae</taxon>
        <taxon>Streptophyta</taxon>
        <taxon>Embryophyta</taxon>
        <taxon>Tracheophyta</taxon>
        <taxon>Spermatophyta</taxon>
        <taxon>Magnoliopsida</taxon>
        <taxon>eudicotyledons</taxon>
        <taxon>Gunneridae</taxon>
        <taxon>Pentapetalae</taxon>
        <taxon>rosids</taxon>
        <taxon>fabids</taxon>
        <taxon>Rosales</taxon>
        <taxon>Rosaceae</taxon>
        <taxon>Amygdaloideae</taxon>
        <taxon>Amygdaleae</taxon>
        <taxon>Prunus</taxon>
    </lineage>
</organism>
<name>A0AAD4ZEB0_PRUDU</name>
<sequence length="195" mass="21319">MYPCNSVNSPDRSRLHKVNSSRDWQDSGDCSQPDPQSWQVSVTQSQLELQILAGLGIPSQSEPQILAGLGTPSQSKPQILALTVRASPKLVKQMSSALTQLRVNWMSVDIGITEGSNRIWSTHSWSELARPPEGLSCWFAWPRVPGSTELVAGGGRSAALKFGRRRSLLLQISANPRRLAAGGGWGRKRKSSRSF</sequence>
<evidence type="ECO:0000313" key="2">
    <source>
        <dbReference type="EMBL" id="KAI5342068.1"/>
    </source>
</evidence>
<feature type="compositionally biased region" description="Polar residues" evidence="1">
    <location>
        <begin position="1"/>
        <end position="10"/>
    </location>
</feature>
<dbReference type="Proteomes" id="UP001054821">
    <property type="component" value="Chromosome 2"/>
</dbReference>
<evidence type="ECO:0000256" key="1">
    <source>
        <dbReference type="SAM" id="MobiDB-lite"/>
    </source>
</evidence>
<evidence type="ECO:0000313" key="3">
    <source>
        <dbReference type="Proteomes" id="UP001054821"/>
    </source>
</evidence>
<dbReference type="AlphaFoldDB" id="A0AAD4ZEB0"/>